<protein>
    <recommendedName>
        <fullName evidence="5">PASTA domain-containing protein</fullName>
    </recommendedName>
</protein>
<dbReference type="CDD" id="cd06577">
    <property type="entry name" value="PASTA_pknB"/>
    <property type="match status" value="1"/>
</dbReference>
<evidence type="ECO:0000256" key="1">
    <source>
        <dbReference type="SAM" id="MobiDB-lite"/>
    </source>
</evidence>
<dbReference type="RefSeq" id="WP_136730234.1">
    <property type="nucleotide sequence ID" value="NZ_SUMC01000120.1"/>
</dbReference>
<organism evidence="3 4">
    <name type="scientific">Actinacidiphila oryziradicis</name>
    <dbReference type="NCBI Taxonomy" id="2571141"/>
    <lineage>
        <taxon>Bacteria</taxon>
        <taxon>Bacillati</taxon>
        <taxon>Actinomycetota</taxon>
        <taxon>Actinomycetes</taxon>
        <taxon>Kitasatosporales</taxon>
        <taxon>Streptomycetaceae</taxon>
        <taxon>Actinacidiphila</taxon>
    </lineage>
</organism>
<keyword evidence="2" id="KW-0812">Transmembrane</keyword>
<dbReference type="EMBL" id="SUMC01000120">
    <property type="protein sequence ID" value="TJZ99005.1"/>
    <property type="molecule type" value="Genomic_DNA"/>
</dbReference>
<name>A0A4U0RSG2_9ACTN</name>
<feature type="compositionally biased region" description="Polar residues" evidence="1">
    <location>
        <begin position="1"/>
        <end position="10"/>
    </location>
</feature>
<proteinExistence type="predicted"/>
<keyword evidence="2" id="KW-1133">Transmembrane helix</keyword>
<dbReference type="InterPro" id="IPR005543">
    <property type="entry name" value="PASTA_dom"/>
</dbReference>
<feature type="region of interest" description="Disordered" evidence="1">
    <location>
        <begin position="1"/>
        <end position="20"/>
    </location>
</feature>
<dbReference type="AlphaFoldDB" id="A0A4U0RSG2"/>
<dbReference type="Gene3D" id="3.30.10.20">
    <property type="match status" value="1"/>
</dbReference>
<evidence type="ECO:0000313" key="3">
    <source>
        <dbReference type="EMBL" id="TJZ99005.1"/>
    </source>
</evidence>
<sequence length="253" mass="26065">MTWGNDWQQPPAQPANHRPGWRRKRILFPAGAVGAFILIGAIGSAVDPVTKTKSTTAAAASATPSASPIAATEKPASSEKASPTTAPTAKKAQAAGDQLPNLIGMGLQAAQDAAQAAGFYGLTSHDSLGRARHQILDRDWKVCSQTPAAGQHDTGATVDLGAVKLAESCPAKDQTAPRAAGKTMPNFAGKSVKAARAALDSSTSIDVKDASADDRGVWIESNWKVCTQSPKPGAALNGQPVTFAAVKFEETCP</sequence>
<evidence type="ECO:0000256" key="2">
    <source>
        <dbReference type="SAM" id="Phobius"/>
    </source>
</evidence>
<evidence type="ECO:0008006" key="5">
    <source>
        <dbReference type="Google" id="ProtNLM"/>
    </source>
</evidence>
<feature type="region of interest" description="Disordered" evidence="1">
    <location>
        <begin position="57"/>
        <end position="93"/>
    </location>
</feature>
<gene>
    <name evidence="3" type="ORF">FCI23_47420</name>
</gene>
<keyword evidence="4" id="KW-1185">Reference proteome</keyword>
<feature type="compositionally biased region" description="Low complexity" evidence="1">
    <location>
        <begin position="57"/>
        <end position="72"/>
    </location>
</feature>
<feature type="transmembrane region" description="Helical" evidence="2">
    <location>
        <begin position="26"/>
        <end position="46"/>
    </location>
</feature>
<comment type="caution">
    <text evidence="3">The sequence shown here is derived from an EMBL/GenBank/DDBJ whole genome shotgun (WGS) entry which is preliminary data.</text>
</comment>
<keyword evidence="2" id="KW-0472">Membrane</keyword>
<dbReference type="OrthoDB" id="4335972at2"/>
<feature type="compositionally biased region" description="Low complexity" evidence="1">
    <location>
        <begin position="78"/>
        <end position="93"/>
    </location>
</feature>
<evidence type="ECO:0000313" key="4">
    <source>
        <dbReference type="Proteomes" id="UP000305778"/>
    </source>
</evidence>
<dbReference type="Proteomes" id="UP000305778">
    <property type="component" value="Unassembled WGS sequence"/>
</dbReference>
<accession>A0A4U0RSG2</accession>
<reference evidence="3 4" key="1">
    <citation type="submission" date="2019-04" db="EMBL/GenBank/DDBJ databases">
        <title>Streptomyces oryziradicis sp. nov., a novel actinomycete isolated from rhizosphere soil of rice (Oryza sativa L.).</title>
        <authorList>
            <person name="Li C."/>
        </authorList>
    </citation>
    <scope>NUCLEOTIDE SEQUENCE [LARGE SCALE GENOMIC DNA]</scope>
    <source>
        <strain evidence="3 4">NEAU-C40</strain>
    </source>
</reference>